<keyword evidence="3 7" id="KW-0378">Hydrolase</keyword>
<keyword evidence="7" id="KW-0963">Cytoplasm</keyword>
<feature type="binding site" evidence="7">
    <location>
        <position position="71"/>
    </location>
    <ligand>
        <name>tRNA</name>
        <dbReference type="ChEBI" id="CHEBI:17843"/>
    </ligand>
</feature>
<comment type="function">
    <text evidence="7">Hydrolyzes ribosome-free peptidyl-tRNAs (with 1 or more amino acids incorporated), which drop off the ribosome during protein synthesis, or as a result of ribosome stalling.</text>
</comment>
<name>A0A6V8M4T0_9BACT</name>
<comment type="caution">
    <text evidence="10">The sequence shown here is derived from an EMBL/GenBank/DDBJ whole genome shotgun (WGS) entry which is preliminary data.</text>
</comment>
<organism evidence="10 11">
    <name type="scientific">Fundidesulfovibrio magnetotacticus</name>
    <dbReference type="NCBI Taxonomy" id="2730080"/>
    <lineage>
        <taxon>Bacteria</taxon>
        <taxon>Pseudomonadati</taxon>
        <taxon>Thermodesulfobacteriota</taxon>
        <taxon>Desulfovibrionia</taxon>
        <taxon>Desulfovibrionales</taxon>
        <taxon>Desulfovibrionaceae</taxon>
        <taxon>Fundidesulfovibrio</taxon>
    </lineage>
</organism>
<dbReference type="EC" id="3.1.1.29" evidence="1 7"/>
<dbReference type="InterPro" id="IPR018171">
    <property type="entry name" value="Pept_tRNA_hydro_CS"/>
</dbReference>
<dbReference type="Proteomes" id="UP000494245">
    <property type="component" value="Unassembled WGS sequence"/>
</dbReference>
<evidence type="ECO:0000313" key="11">
    <source>
        <dbReference type="Proteomes" id="UP000494245"/>
    </source>
</evidence>
<dbReference type="AlphaFoldDB" id="A0A6V8M4T0"/>
<dbReference type="Gene3D" id="3.40.50.1470">
    <property type="entry name" value="Peptidyl-tRNA hydrolase"/>
    <property type="match status" value="1"/>
</dbReference>
<feature type="active site" description="Proton acceptor" evidence="7">
    <location>
        <position position="22"/>
    </location>
</feature>
<dbReference type="PANTHER" id="PTHR17224">
    <property type="entry name" value="PEPTIDYL-TRNA HYDROLASE"/>
    <property type="match status" value="1"/>
</dbReference>
<comment type="similarity">
    <text evidence="5 7 9">Belongs to the PTH family.</text>
</comment>
<feature type="site" description="Stabilizes the basic form of H active site to accept a proton" evidence="7">
    <location>
        <position position="96"/>
    </location>
</feature>
<dbReference type="GO" id="GO:0004045">
    <property type="term" value="F:peptidyl-tRNA hydrolase activity"/>
    <property type="evidence" value="ECO:0007669"/>
    <property type="project" value="UniProtKB-UniRule"/>
</dbReference>
<comment type="subunit">
    <text evidence="7">Monomer.</text>
</comment>
<dbReference type="GO" id="GO:0000049">
    <property type="term" value="F:tRNA binding"/>
    <property type="evidence" value="ECO:0007669"/>
    <property type="project" value="UniProtKB-UniRule"/>
</dbReference>
<evidence type="ECO:0000256" key="6">
    <source>
        <dbReference type="ARBA" id="ARBA00050038"/>
    </source>
</evidence>
<evidence type="ECO:0000313" key="10">
    <source>
        <dbReference type="EMBL" id="GFK95475.1"/>
    </source>
</evidence>
<feature type="site" description="Discriminates between blocked and unblocked aminoacyl-tRNA" evidence="7">
    <location>
        <position position="12"/>
    </location>
</feature>
<dbReference type="RefSeq" id="WP_173086508.1">
    <property type="nucleotide sequence ID" value="NZ_BLTE01000017.1"/>
</dbReference>
<evidence type="ECO:0000256" key="2">
    <source>
        <dbReference type="ARBA" id="ARBA00022555"/>
    </source>
</evidence>
<dbReference type="HAMAP" id="MF_00083">
    <property type="entry name" value="Pept_tRNA_hydro_bact"/>
    <property type="match status" value="1"/>
</dbReference>
<dbReference type="GO" id="GO:0005737">
    <property type="term" value="C:cytoplasm"/>
    <property type="evidence" value="ECO:0007669"/>
    <property type="project" value="UniProtKB-SubCell"/>
</dbReference>
<evidence type="ECO:0000256" key="3">
    <source>
        <dbReference type="ARBA" id="ARBA00022801"/>
    </source>
</evidence>
<dbReference type="SUPFAM" id="SSF53178">
    <property type="entry name" value="Peptidyl-tRNA hydrolase-like"/>
    <property type="match status" value="1"/>
</dbReference>
<evidence type="ECO:0000256" key="8">
    <source>
        <dbReference type="RuleBase" id="RU000673"/>
    </source>
</evidence>
<feature type="binding site" evidence="7">
    <location>
        <position position="117"/>
    </location>
    <ligand>
        <name>tRNA</name>
        <dbReference type="ChEBI" id="CHEBI:17843"/>
    </ligand>
</feature>
<reference evidence="10 11" key="1">
    <citation type="submission" date="2020-04" db="EMBL/GenBank/DDBJ databases">
        <authorList>
            <consortium name="Desulfovibrio sp. FSS-1 genome sequencing consortium"/>
            <person name="Shimoshige H."/>
            <person name="Kobayashi H."/>
            <person name="Maekawa T."/>
        </authorList>
    </citation>
    <scope>NUCLEOTIDE SEQUENCE [LARGE SCALE GENOMIC DNA]</scope>
    <source>
        <strain evidence="10 11">SIID29052-01</strain>
    </source>
</reference>
<sequence>MPPRALIAGLGNPGPKYQGNRHNFGFHVADALLAAGSARGLSMGKEGDLSALRLPGVEGEVLVLKPMTFMNLSGRAVAHALRYYRLAPADLLVLHDELDLPLGRLRMKFGGGLAGHNGLKSIAQETGTQDFARLRLGIGRPPGRMDVAAFVLQDFRGEERPAEEKVVAAAVAAVRLYLAQGLETAQREAGAFNAELPKAE</sequence>
<dbReference type="FunFam" id="3.40.50.1470:FF:000001">
    <property type="entry name" value="Peptidyl-tRNA hydrolase"/>
    <property type="match status" value="1"/>
</dbReference>
<evidence type="ECO:0000256" key="5">
    <source>
        <dbReference type="ARBA" id="ARBA00038063"/>
    </source>
</evidence>
<dbReference type="NCBIfam" id="TIGR00447">
    <property type="entry name" value="pth"/>
    <property type="match status" value="1"/>
</dbReference>
<feature type="binding site" evidence="7">
    <location>
        <position position="69"/>
    </location>
    <ligand>
        <name>tRNA</name>
        <dbReference type="ChEBI" id="CHEBI:17843"/>
    </ligand>
</feature>
<keyword evidence="11" id="KW-1185">Reference proteome</keyword>
<comment type="subcellular location">
    <subcellularLocation>
        <location evidence="7">Cytoplasm</location>
    </subcellularLocation>
</comment>
<dbReference type="GO" id="GO:0072344">
    <property type="term" value="P:rescue of stalled ribosome"/>
    <property type="evidence" value="ECO:0007669"/>
    <property type="project" value="UniProtKB-UniRule"/>
</dbReference>
<dbReference type="InterPro" id="IPR001328">
    <property type="entry name" value="Pept_tRNA_hydro"/>
</dbReference>
<comment type="catalytic activity">
    <reaction evidence="7 8">
        <text>an N-acyl-L-alpha-aminoacyl-tRNA + H2O = an N-acyl-L-amino acid + a tRNA + H(+)</text>
        <dbReference type="Rhea" id="RHEA:54448"/>
        <dbReference type="Rhea" id="RHEA-COMP:10123"/>
        <dbReference type="Rhea" id="RHEA-COMP:13883"/>
        <dbReference type="ChEBI" id="CHEBI:15377"/>
        <dbReference type="ChEBI" id="CHEBI:15378"/>
        <dbReference type="ChEBI" id="CHEBI:59874"/>
        <dbReference type="ChEBI" id="CHEBI:78442"/>
        <dbReference type="ChEBI" id="CHEBI:138191"/>
        <dbReference type="EC" id="3.1.1.29"/>
    </reaction>
</comment>
<evidence type="ECO:0000256" key="1">
    <source>
        <dbReference type="ARBA" id="ARBA00013260"/>
    </source>
</evidence>
<comment type="function">
    <text evidence="7">Catalyzes the release of premature peptidyl moieties from peptidyl-tRNA molecules trapped in stalled 50S ribosomal subunits, and thus maintains levels of free tRNAs and 50S ribosomes.</text>
</comment>
<dbReference type="GO" id="GO:0006515">
    <property type="term" value="P:protein quality control for misfolded or incompletely synthesized proteins"/>
    <property type="evidence" value="ECO:0007669"/>
    <property type="project" value="UniProtKB-UniRule"/>
</dbReference>
<dbReference type="CDD" id="cd00462">
    <property type="entry name" value="PTH"/>
    <property type="match status" value="1"/>
</dbReference>
<proteinExistence type="inferred from homology"/>
<dbReference type="PROSITE" id="PS01195">
    <property type="entry name" value="PEPT_TRNA_HYDROL_1"/>
    <property type="match status" value="1"/>
</dbReference>
<feature type="binding site" evidence="7">
    <location>
        <position position="17"/>
    </location>
    <ligand>
        <name>tRNA</name>
        <dbReference type="ChEBI" id="CHEBI:17843"/>
    </ligand>
</feature>
<evidence type="ECO:0000256" key="4">
    <source>
        <dbReference type="ARBA" id="ARBA00022884"/>
    </source>
</evidence>
<dbReference type="PROSITE" id="PS01196">
    <property type="entry name" value="PEPT_TRNA_HYDROL_2"/>
    <property type="match status" value="1"/>
</dbReference>
<dbReference type="EMBL" id="BLTE01000017">
    <property type="protein sequence ID" value="GFK95475.1"/>
    <property type="molecule type" value="Genomic_DNA"/>
</dbReference>
<evidence type="ECO:0000256" key="7">
    <source>
        <dbReference type="HAMAP-Rule" id="MF_00083"/>
    </source>
</evidence>
<dbReference type="Pfam" id="PF01195">
    <property type="entry name" value="Pept_tRNA_hydro"/>
    <property type="match status" value="1"/>
</dbReference>
<protein>
    <recommendedName>
        <fullName evidence="6 7">Peptidyl-tRNA hydrolase</fullName>
        <shortName evidence="7">Pth</shortName>
        <ecNumber evidence="1 7">3.1.1.29</ecNumber>
    </recommendedName>
</protein>
<evidence type="ECO:0000256" key="9">
    <source>
        <dbReference type="RuleBase" id="RU004320"/>
    </source>
</evidence>
<keyword evidence="2 7" id="KW-0820">tRNA-binding</keyword>
<reference evidence="10 11" key="2">
    <citation type="submission" date="2020-05" db="EMBL/GenBank/DDBJ databases">
        <title>Draft genome sequence of Desulfovibrio sp. strainFSS-1.</title>
        <authorList>
            <person name="Shimoshige H."/>
            <person name="Kobayashi H."/>
            <person name="Maekawa T."/>
        </authorList>
    </citation>
    <scope>NUCLEOTIDE SEQUENCE [LARGE SCALE GENOMIC DNA]</scope>
    <source>
        <strain evidence="10 11">SIID29052-01</strain>
    </source>
</reference>
<keyword evidence="4 7" id="KW-0694">RNA-binding</keyword>
<accession>A0A6V8M4T0</accession>
<gene>
    <name evidence="7 10" type="primary">pth</name>
    <name evidence="10" type="ORF">NNJEOMEG_03340</name>
</gene>
<dbReference type="PANTHER" id="PTHR17224:SF1">
    <property type="entry name" value="PEPTIDYL-TRNA HYDROLASE"/>
    <property type="match status" value="1"/>
</dbReference>
<dbReference type="InterPro" id="IPR036416">
    <property type="entry name" value="Pept_tRNA_hydro_sf"/>
</dbReference>